<accession>A0A0A9HBF1</accession>
<evidence type="ECO:0000313" key="1">
    <source>
        <dbReference type="EMBL" id="JAE33104.1"/>
    </source>
</evidence>
<protein>
    <submittedName>
        <fullName evidence="1">Uncharacterized protein</fullName>
    </submittedName>
</protein>
<organism evidence="1">
    <name type="scientific">Arundo donax</name>
    <name type="common">Giant reed</name>
    <name type="synonym">Donax arundinaceus</name>
    <dbReference type="NCBI Taxonomy" id="35708"/>
    <lineage>
        <taxon>Eukaryota</taxon>
        <taxon>Viridiplantae</taxon>
        <taxon>Streptophyta</taxon>
        <taxon>Embryophyta</taxon>
        <taxon>Tracheophyta</taxon>
        <taxon>Spermatophyta</taxon>
        <taxon>Magnoliopsida</taxon>
        <taxon>Liliopsida</taxon>
        <taxon>Poales</taxon>
        <taxon>Poaceae</taxon>
        <taxon>PACMAD clade</taxon>
        <taxon>Arundinoideae</taxon>
        <taxon>Arundineae</taxon>
        <taxon>Arundo</taxon>
    </lineage>
</organism>
<proteinExistence type="predicted"/>
<dbReference type="AlphaFoldDB" id="A0A0A9HBF1"/>
<sequence>MLYFFQYGPSALINCFGCSVIFSS</sequence>
<reference evidence="1" key="1">
    <citation type="submission" date="2014-09" db="EMBL/GenBank/DDBJ databases">
        <authorList>
            <person name="Magalhaes I.L.F."/>
            <person name="Oliveira U."/>
            <person name="Santos F.R."/>
            <person name="Vidigal T.H.D.A."/>
            <person name="Brescovit A.D."/>
            <person name="Santos A.J."/>
        </authorList>
    </citation>
    <scope>NUCLEOTIDE SEQUENCE</scope>
    <source>
        <tissue evidence="1">Shoot tissue taken approximately 20 cm above the soil surface</tissue>
    </source>
</reference>
<name>A0A0A9HBF1_ARUDO</name>
<dbReference type="EMBL" id="GBRH01164792">
    <property type="protein sequence ID" value="JAE33104.1"/>
    <property type="molecule type" value="Transcribed_RNA"/>
</dbReference>
<reference evidence="1" key="2">
    <citation type="journal article" date="2015" name="Data Brief">
        <title>Shoot transcriptome of the giant reed, Arundo donax.</title>
        <authorList>
            <person name="Barrero R.A."/>
            <person name="Guerrero F.D."/>
            <person name="Moolhuijzen P."/>
            <person name="Goolsby J.A."/>
            <person name="Tidwell J."/>
            <person name="Bellgard S.E."/>
            <person name="Bellgard M.I."/>
        </authorList>
    </citation>
    <scope>NUCLEOTIDE SEQUENCE</scope>
    <source>
        <tissue evidence="1">Shoot tissue taken approximately 20 cm above the soil surface</tissue>
    </source>
</reference>